<reference evidence="4 5" key="1">
    <citation type="journal article" date="2018" name="Nat. Ecol. Evol.">
        <title>Shark genomes provide insights into elasmobranch evolution and the origin of vertebrates.</title>
        <authorList>
            <person name="Hara Y"/>
            <person name="Yamaguchi K"/>
            <person name="Onimaru K"/>
            <person name="Kadota M"/>
            <person name="Koyanagi M"/>
            <person name="Keeley SD"/>
            <person name="Tatsumi K"/>
            <person name="Tanaka K"/>
            <person name="Motone F"/>
            <person name="Kageyama Y"/>
            <person name="Nozu R"/>
            <person name="Adachi N"/>
            <person name="Nishimura O"/>
            <person name="Nakagawa R"/>
            <person name="Tanegashima C"/>
            <person name="Kiyatake I"/>
            <person name="Matsumoto R"/>
            <person name="Murakumo K"/>
            <person name="Nishida K"/>
            <person name="Terakita A"/>
            <person name="Kuratani S"/>
            <person name="Sato K"/>
            <person name="Hyodo S Kuraku.S."/>
        </authorList>
    </citation>
    <scope>NUCLEOTIDE SEQUENCE [LARGE SCALE GENOMIC DNA]</scope>
</reference>
<dbReference type="Gene3D" id="1.25.40.20">
    <property type="entry name" value="Ankyrin repeat-containing domain"/>
    <property type="match status" value="2"/>
</dbReference>
<evidence type="ECO:0000256" key="2">
    <source>
        <dbReference type="ARBA" id="ARBA00023043"/>
    </source>
</evidence>
<feature type="repeat" description="ANK" evidence="3">
    <location>
        <begin position="125"/>
        <end position="157"/>
    </location>
</feature>
<sequence>MERLSRFDGRWWLSQSPRRSILVHTRSNLSLSRLETFSTVITNEFQESARAEVISKMFFEQFINPKTKYEIDLAFLETLLQQGANINFKDVNGCTVLHEVARNWHVDIAIFLVEQGADVNQTDVFGRTALHVAAAANNVEMIKFLIQEKANVDQVSEGDMLTPMHCAAKHDGLEAVECLYEHHANIHRKDARKRTPLFLAAANGQ</sequence>
<dbReference type="STRING" id="137246.A0A401SBJ0"/>
<evidence type="ECO:0000256" key="3">
    <source>
        <dbReference type="PROSITE-ProRule" id="PRU00023"/>
    </source>
</evidence>
<comment type="caution">
    <text evidence="4">The sequence shown here is derived from an EMBL/GenBank/DDBJ whole genome shotgun (WGS) entry which is preliminary data.</text>
</comment>
<dbReference type="OrthoDB" id="539213at2759"/>
<feature type="repeat" description="ANK" evidence="3">
    <location>
        <begin position="92"/>
        <end position="124"/>
    </location>
</feature>
<evidence type="ECO:0000256" key="1">
    <source>
        <dbReference type="ARBA" id="ARBA00022737"/>
    </source>
</evidence>
<protein>
    <submittedName>
        <fullName evidence="4">Uncharacterized protein</fullName>
    </submittedName>
</protein>
<keyword evidence="1" id="KW-0677">Repeat</keyword>
<dbReference type="PROSITE" id="PS50088">
    <property type="entry name" value="ANK_REPEAT"/>
    <property type="match status" value="3"/>
</dbReference>
<dbReference type="OMA" id="TACDNEN"/>
<dbReference type="InterPro" id="IPR050745">
    <property type="entry name" value="Multifunctional_regulatory"/>
</dbReference>
<dbReference type="PANTHER" id="PTHR24189:SF50">
    <property type="entry name" value="ANKYRIN REPEAT AND SOCS BOX PROTEIN 2"/>
    <property type="match status" value="1"/>
</dbReference>
<evidence type="ECO:0000313" key="5">
    <source>
        <dbReference type="Proteomes" id="UP000287033"/>
    </source>
</evidence>
<name>A0A401SBJ0_CHIPU</name>
<keyword evidence="5" id="KW-1185">Reference proteome</keyword>
<dbReference type="InterPro" id="IPR002110">
    <property type="entry name" value="Ankyrin_rpt"/>
</dbReference>
<accession>A0A401SBJ0</accession>
<dbReference type="Proteomes" id="UP000287033">
    <property type="component" value="Unassembled WGS sequence"/>
</dbReference>
<dbReference type="SMART" id="SM00248">
    <property type="entry name" value="ANK"/>
    <property type="match status" value="3"/>
</dbReference>
<dbReference type="Pfam" id="PF12796">
    <property type="entry name" value="Ank_2"/>
    <property type="match status" value="2"/>
</dbReference>
<proteinExistence type="predicted"/>
<dbReference type="PANTHER" id="PTHR24189">
    <property type="entry name" value="MYOTROPHIN"/>
    <property type="match status" value="1"/>
</dbReference>
<keyword evidence="2 3" id="KW-0040">ANK repeat</keyword>
<feature type="repeat" description="ANK" evidence="3">
    <location>
        <begin position="159"/>
        <end position="191"/>
    </location>
</feature>
<organism evidence="4 5">
    <name type="scientific">Chiloscyllium punctatum</name>
    <name type="common">Brownbanded bambooshark</name>
    <name type="synonym">Hemiscyllium punctatum</name>
    <dbReference type="NCBI Taxonomy" id="137246"/>
    <lineage>
        <taxon>Eukaryota</taxon>
        <taxon>Metazoa</taxon>
        <taxon>Chordata</taxon>
        <taxon>Craniata</taxon>
        <taxon>Vertebrata</taxon>
        <taxon>Chondrichthyes</taxon>
        <taxon>Elasmobranchii</taxon>
        <taxon>Galeomorphii</taxon>
        <taxon>Galeoidea</taxon>
        <taxon>Orectolobiformes</taxon>
        <taxon>Hemiscylliidae</taxon>
        <taxon>Chiloscyllium</taxon>
    </lineage>
</organism>
<dbReference type="AlphaFoldDB" id="A0A401SBJ0"/>
<dbReference type="EMBL" id="BEZZ01000175">
    <property type="protein sequence ID" value="GCC27756.1"/>
    <property type="molecule type" value="Genomic_DNA"/>
</dbReference>
<gene>
    <name evidence="4" type="ORF">chiPu_0006182</name>
</gene>
<dbReference type="InterPro" id="IPR036770">
    <property type="entry name" value="Ankyrin_rpt-contain_sf"/>
</dbReference>
<dbReference type="SUPFAM" id="SSF48403">
    <property type="entry name" value="Ankyrin repeat"/>
    <property type="match status" value="1"/>
</dbReference>
<dbReference type="PROSITE" id="PS50297">
    <property type="entry name" value="ANK_REP_REGION"/>
    <property type="match status" value="2"/>
</dbReference>
<evidence type="ECO:0000313" key="4">
    <source>
        <dbReference type="EMBL" id="GCC27756.1"/>
    </source>
</evidence>